<dbReference type="Proteomes" id="UP000582231">
    <property type="component" value="Unassembled WGS sequence"/>
</dbReference>
<evidence type="ECO:0000313" key="2">
    <source>
        <dbReference type="Proteomes" id="UP000582231"/>
    </source>
</evidence>
<name>A0A852RB71_9ACTN</name>
<sequence length="62" mass="6861">MSTSDHVRALVRQELLRLAAREEEQAAREASAVPYWMPCPASVHGRRTAALALRADAELFLA</sequence>
<dbReference type="RefSeq" id="WP_179724593.1">
    <property type="nucleotide sequence ID" value="NZ_BAABEF010000001.1"/>
</dbReference>
<gene>
    <name evidence="1" type="ORF">BJ958_000111</name>
</gene>
<keyword evidence="2" id="KW-1185">Reference proteome</keyword>
<accession>A0A852RB71</accession>
<protein>
    <submittedName>
        <fullName evidence="1">Uncharacterized protein</fullName>
    </submittedName>
</protein>
<dbReference type="EMBL" id="JACCBF010000001">
    <property type="protein sequence ID" value="NYD28565.1"/>
    <property type="molecule type" value="Genomic_DNA"/>
</dbReference>
<reference evidence="1 2" key="1">
    <citation type="submission" date="2020-07" db="EMBL/GenBank/DDBJ databases">
        <title>Sequencing the genomes of 1000 actinobacteria strains.</title>
        <authorList>
            <person name="Klenk H.-P."/>
        </authorList>
    </citation>
    <scope>NUCLEOTIDE SEQUENCE [LARGE SCALE GENOMIC DNA]</scope>
    <source>
        <strain evidence="1 2">DSM 19082</strain>
    </source>
</reference>
<comment type="caution">
    <text evidence="1">The sequence shown here is derived from an EMBL/GenBank/DDBJ whole genome shotgun (WGS) entry which is preliminary data.</text>
</comment>
<dbReference type="AlphaFoldDB" id="A0A852RB71"/>
<proteinExistence type="predicted"/>
<evidence type="ECO:0000313" key="1">
    <source>
        <dbReference type="EMBL" id="NYD28565.1"/>
    </source>
</evidence>
<organism evidence="1 2">
    <name type="scientific">Nocardioides kongjuensis</name>
    <dbReference type="NCBI Taxonomy" id="349522"/>
    <lineage>
        <taxon>Bacteria</taxon>
        <taxon>Bacillati</taxon>
        <taxon>Actinomycetota</taxon>
        <taxon>Actinomycetes</taxon>
        <taxon>Propionibacteriales</taxon>
        <taxon>Nocardioidaceae</taxon>
        <taxon>Nocardioides</taxon>
    </lineage>
</organism>